<comment type="caution">
    <text evidence="2">The sequence shown here is derived from an EMBL/GenBank/DDBJ whole genome shotgun (WGS) entry which is preliminary data.</text>
</comment>
<accession>A0A1R1XYA6</accession>
<feature type="region of interest" description="Disordered" evidence="1">
    <location>
        <begin position="26"/>
        <end position="46"/>
    </location>
</feature>
<dbReference type="Proteomes" id="UP000187429">
    <property type="component" value="Unassembled WGS sequence"/>
</dbReference>
<evidence type="ECO:0000313" key="3">
    <source>
        <dbReference type="Proteomes" id="UP000187429"/>
    </source>
</evidence>
<keyword evidence="3" id="KW-1185">Reference proteome</keyword>
<dbReference type="EMBL" id="LSSM01002951">
    <property type="protein sequence ID" value="OMJ19650.1"/>
    <property type="molecule type" value="Genomic_DNA"/>
</dbReference>
<gene>
    <name evidence="2" type="ORF">AYI69_g6539</name>
</gene>
<reference evidence="3" key="1">
    <citation type="submission" date="2017-01" db="EMBL/GenBank/DDBJ databases">
        <authorList>
            <person name="Wang Y."/>
            <person name="White M."/>
            <person name="Kvist S."/>
            <person name="Moncalvo J.-M."/>
        </authorList>
    </citation>
    <scope>NUCLEOTIDE SEQUENCE [LARGE SCALE GENOMIC DNA]</scope>
    <source>
        <strain evidence="3">ID-206-W2</strain>
    </source>
</reference>
<name>A0A1R1XYA6_9FUNG</name>
<dbReference type="AlphaFoldDB" id="A0A1R1XYA6"/>
<dbReference type="OrthoDB" id="10320288at2759"/>
<organism evidence="2 3">
    <name type="scientific">Smittium culicis</name>
    <dbReference type="NCBI Taxonomy" id="133412"/>
    <lineage>
        <taxon>Eukaryota</taxon>
        <taxon>Fungi</taxon>
        <taxon>Fungi incertae sedis</taxon>
        <taxon>Zoopagomycota</taxon>
        <taxon>Kickxellomycotina</taxon>
        <taxon>Harpellomycetes</taxon>
        <taxon>Harpellales</taxon>
        <taxon>Legeriomycetaceae</taxon>
        <taxon>Smittium</taxon>
    </lineage>
</organism>
<evidence type="ECO:0000313" key="2">
    <source>
        <dbReference type="EMBL" id="OMJ19650.1"/>
    </source>
</evidence>
<sequence>MSYEENIKNFVFECLNLSDQEDCPFPKPVSNSNANRESHIVEERKDRNLENKARSAKVLGKEKSKEIRLIPYLNLSRKKKEERLEIQQKRVSIGYGESYKLVSPANIIKSLYTSSDKEESSECSGEHFRIQPDNNALQHIKKYIYTSRPSSSEYNSIVYCGTESKNESENESIAKPNISNNEGDNESLEDYCGLHSKYMKRNSYDYNRVYLSKFTTIRKVSSDYFNSYQKSQVFTHEPINRYLTPRIDSGIDIEDKDSNEALFPFYEESSMIDADYYLRRDHPVISVDKPDTSAIHNHYIEGLQNSREAHNSNPVLKNLKSIETITSDLSELSIYSESEYLEYKKWCKKIQPNKTPSEIKEACQEVHQKTHYNKNKLKFDAEANSIDSNNINNEFHLKHNKEFERYFSSSRKNLAPTKTHDTTKGAVFPSSYRPSKYEEPENVVSEIGKYIPKPGSSSKNNPIFFIGDEYRNDIESELYQNIIELRAKKESENTIFKTDIKCKKFYSFGNLINKNEKGVTSRHQDLISSLYPNNWSDHGHISLLGVALSINIDNLLGKSGPVIANYIRDVKYDNNVLDSQKIQKKLALKNKIEEEINESIYETYKKMASENNNLDVVADLARISRVQIRYRFETYFPKESDAKSTNRALGESDIWVRPNGMGYVLFSRVWSNVSDSDVLRNFMEFQEPLPFFVNYGGTISTVLIPQFGSIAARGLSRILTGNDELGYIFPRRPSKDIVHISIGIPDKRKAIPSLVKMMFFTLNGNYIGQNNVSEFIVFASDNTIDSENFKKFDSMSKKKILGCVKSQADEYSDKLPIHYGEINNSSCYRSLITFTKPIYCRNIYIKILRSQVFKPCADLASKASSVNKTELVIDSDFGNVARMPIVIISGSFSPRT</sequence>
<feature type="region of interest" description="Disordered" evidence="1">
    <location>
        <begin position="414"/>
        <end position="433"/>
    </location>
</feature>
<evidence type="ECO:0000256" key="1">
    <source>
        <dbReference type="SAM" id="MobiDB-lite"/>
    </source>
</evidence>
<protein>
    <submittedName>
        <fullName evidence="2">Uncharacterized protein</fullName>
    </submittedName>
</protein>
<feature type="compositionally biased region" description="Basic and acidic residues" evidence="1">
    <location>
        <begin position="36"/>
        <end position="46"/>
    </location>
</feature>
<proteinExistence type="predicted"/>